<dbReference type="InterPro" id="IPR020094">
    <property type="entry name" value="TruA/RsuA/RluB/E/F_N"/>
</dbReference>
<dbReference type="Proteomes" id="UP000245202">
    <property type="component" value="Unassembled WGS sequence"/>
</dbReference>
<dbReference type="InterPro" id="IPR006145">
    <property type="entry name" value="PsdUridine_synth_RsuA/RluA"/>
</dbReference>
<feature type="domain" description="RNA-binding S4" evidence="6">
    <location>
        <begin position="5"/>
        <end position="70"/>
    </location>
</feature>
<dbReference type="PROSITE" id="PS01149">
    <property type="entry name" value="PSI_RSU"/>
    <property type="match status" value="1"/>
</dbReference>
<dbReference type="Pfam" id="PF01479">
    <property type="entry name" value="S4"/>
    <property type="match status" value="1"/>
</dbReference>
<comment type="caution">
    <text evidence="7">The sequence shown here is derived from an EMBL/GenBank/DDBJ whole genome shotgun (WGS) entry which is preliminary data.</text>
</comment>
<evidence type="ECO:0000259" key="6">
    <source>
        <dbReference type="SMART" id="SM00363"/>
    </source>
</evidence>
<comment type="similarity">
    <text evidence="1 5">Belongs to the pseudouridine synthase RsuA family.</text>
</comment>
<dbReference type="EMBL" id="BDQX01000458">
    <property type="protein sequence ID" value="GBG12235.1"/>
    <property type="molecule type" value="Genomic_DNA"/>
</dbReference>
<dbReference type="Gene3D" id="3.30.70.580">
    <property type="entry name" value="Pseudouridine synthase I, catalytic domain, N-terminal subdomain"/>
    <property type="match status" value="1"/>
</dbReference>
<dbReference type="SMART" id="SM00363">
    <property type="entry name" value="S4"/>
    <property type="match status" value="1"/>
</dbReference>
<dbReference type="Gene3D" id="3.10.290.10">
    <property type="entry name" value="RNA-binding S4 domain"/>
    <property type="match status" value="1"/>
</dbReference>
<reference evidence="7 8" key="1">
    <citation type="submission" date="2017-08" db="EMBL/GenBank/DDBJ databases">
        <title>Substantial Increase in Enzyme Production by Combined Drug-Resistance Mutations in Paenibacillus agaridevorans.</title>
        <authorList>
            <person name="Tanaka Y."/>
            <person name="Funane K."/>
            <person name="Hosaka T."/>
            <person name="Shiwa Y."/>
            <person name="Fujita N."/>
            <person name="Miyazaki T."/>
            <person name="Yoshikawa H."/>
            <person name="Murakami K."/>
            <person name="Kasahara K."/>
            <person name="Inaoka T."/>
            <person name="Hiraga Y."/>
            <person name="Ochi K."/>
        </authorList>
    </citation>
    <scope>NUCLEOTIDE SEQUENCE [LARGE SCALE GENOMIC DNA]</scope>
    <source>
        <strain evidence="7 8">T-3040</strain>
    </source>
</reference>
<dbReference type="Pfam" id="PF00849">
    <property type="entry name" value="PseudoU_synth_2"/>
    <property type="match status" value="1"/>
</dbReference>
<dbReference type="AlphaFoldDB" id="A0A2R5F1B8"/>
<dbReference type="InterPro" id="IPR042092">
    <property type="entry name" value="PsdUridine_s_RsuA/RluB/E/F_cat"/>
</dbReference>
<gene>
    <name evidence="7" type="ORF">PAT3040_07104</name>
</gene>
<dbReference type="PANTHER" id="PTHR47683">
    <property type="entry name" value="PSEUDOURIDINE SYNTHASE FAMILY PROTEIN-RELATED"/>
    <property type="match status" value="1"/>
</dbReference>
<dbReference type="PANTHER" id="PTHR47683:SF4">
    <property type="entry name" value="PSEUDOURIDINE SYNTHASE"/>
    <property type="match status" value="1"/>
</dbReference>
<dbReference type="GO" id="GO:0003723">
    <property type="term" value="F:RNA binding"/>
    <property type="evidence" value="ECO:0007669"/>
    <property type="project" value="UniProtKB-KW"/>
</dbReference>
<dbReference type="InterPro" id="IPR050343">
    <property type="entry name" value="RsuA_PseudoU_synthase"/>
</dbReference>
<organism evidence="7 8">
    <name type="scientific">Paenibacillus agaridevorans</name>
    <dbReference type="NCBI Taxonomy" id="171404"/>
    <lineage>
        <taxon>Bacteria</taxon>
        <taxon>Bacillati</taxon>
        <taxon>Bacillota</taxon>
        <taxon>Bacilli</taxon>
        <taxon>Bacillales</taxon>
        <taxon>Paenibacillaceae</taxon>
        <taxon>Paenibacillus</taxon>
    </lineage>
</organism>
<evidence type="ECO:0000256" key="4">
    <source>
        <dbReference type="PROSITE-ProRule" id="PRU00182"/>
    </source>
</evidence>
<keyword evidence="3 5" id="KW-0413">Isomerase</keyword>
<dbReference type="InterPro" id="IPR020103">
    <property type="entry name" value="PsdUridine_synth_cat_dom_sf"/>
</dbReference>
<keyword evidence="8" id="KW-1185">Reference proteome</keyword>
<proteinExistence type="inferred from homology"/>
<dbReference type="NCBIfam" id="TIGR00093">
    <property type="entry name" value="pseudouridine synthase"/>
    <property type="match status" value="1"/>
</dbReference>
<keyword evidence="2 4" id="KW-0694">RNA-binding</keyword>
<protein>
    <recommendedName>
        <fullName evidence="5">Pseudouridine synthase</fullName>
        <ecNumber evidence="5">5.4.99.-</ecNumber>
    </recommendedName>
</protein>
<dbReference type="GO" id="GO:0000455">
    <property type="term" value="P:enzyme-directed rRNA pseudouridine synthesis"/>
    <property type="evidence" value="ECO:0007669"/>
    <property type="project" value="UniProtKB-ARBA"/>
</dbReference>
<dbReference type="RefSeq" id="WP_087567191.1">
    <property type="nucleotide sequence ID" value="NZ_BDQX01000458.1"/>
</dbReference>
<evidence type="ECO:0000256" key="2">
    <source>
        <dbReference type="ARBA" id="ARBA00022884"/>
    </source>
</evidence>
<dbReference type="InterPro" id="IPR018496">
    <property type="entry name" value="PsdUridine_synth_RsuA/RluB_CS"/>
</dbReference>
<dbReference type="InterPro" id="IPR036986">
    <property type="entry name" value="S4_RNA-bd_sf"/>
</dbReference>
<dbReference type="InterPro" id="IPR000748">
    <property type="entry name" value="PsdUridine_synth_RsuA/RluB/E/F"/>
</dbReference>
<dbReference type="EC" id="5.4.99.-" evidence="5"/>
<dbReference type="PROSITE" id="PS50889">
    <property type="entry name" value="S4"/>
    <property type="match status" value="1"/>
</dbReference>
<dbReference type="CDD" id="cd02553">
    <property type="entry name" value="PseudoU_synth_RsuA"/>
    <property type="match status" value="1"/>
</dbReference>
<dbReference type="Gene3D" id="3.30.70.1560">
    <property type="entry name" value="Alpha-L RNA-binding motif"/>
    <property type="match status" value="1"/>
</dbReference>
<dbReference type="SUPFAM" id="SSF55120">
    <property type="entry name" value="Pseudouridine synthase"/>
    <property type="match status" value="1"/>
</dbReference>
<evidence type="ECO:0000313" key="7">
    <source>
        <dbReference type="EMBL" id="GBG12235.1"/>
    </source>
</evidence>
<evidence type="ECO:0000256" key="1">
    <source>
        <dbReference type="ARBA" id="ARBA00008348"/>
    </source>
</evidence>
<accession>A0A2R5F1B8</accession>
<dbReference type="InterPro" id="IPR002942">
    <property type="entry name" value="S4_RNA-bd"/>
</dbReference>
<name>A0A2R5F1B8_9BACL</name>
<evidence type="ECO:0000256" key="5">
    <source>
        <dbReference type="RuleBase" id="RU003887"/>
    </source>
</evidence>
<dbReference type="GO" id="GO:0005829">
    <property type="term" value="C:cytosol"/>
    <property type="evidence" value="ECO:0007669"/>
    <property type="project" value="UniProtKB-ARBA"/>
</dbReference>
<evidence type="ECO:0000313" key="8">
    <source>
        <dbReference type="Proteomes" id="UP000245202"/>
    </source>
</evidence>
<dbReference type="GO" id="GO:0120159">
    <property type="term" value="F:rRNA pseudouridine synthase activity"/>
    <property type="evidence" value="ECO:0007669"/>
    <property type="project" value="UniProtKB-ARBA"/>
</dbReference>
<evidence type="ECO:0000256" key="3">
    <source>
        <dbReference type="ARBA" id="ARBA00023235"/>
    </source>
</evidence>
<dbReference type="FunFam" id="3.30.70.1560:FF:000001">
    <property type="entry name" value="Pseudouridine synthase"/>
    <property type="match status" value="1"/>
</dbReference>
<dbReference type="CDD" id="cd00165">
    <property type="entry name" value="S4"/>
    <property type="match status" value="1"/>
</dbReference>
<dbReference type="SUPFAM" id="SSF55174">
    <property type="entry name" value="Alpha-L RNA-binding motif"/>
    <property type="match status" value="1"/>
</dbReference>
<sequence length="263" mass="28821">MGDKLRLDKLLSNMGYGSRSEIKKAVKAGKVAVDGVIAKDSGLIVDVSLQEVTCEGERVEYRSVIYLMLNKPAGVVSATEDKRDKTVIDLLRPEDTRLAPFPVGRLDKDTVGLLLLTNDGVLAHELLSPRKHVDKTYEALVAGKVDEDDVNRFASGVTLDDGYETMPAELVIASVYETGVDGEGRSGGSEFRSLITLTIREGKFHQVKRMFQAVGKTVLTLKRLSMGPLTLDESLPEGAYRELTDEEVEGLKAHRGSERTSRL</sequence>